<evidence type="ECO:0008006" key="8">
    <source>
        <dbReference type="Google" id="ProtNLM"/>
    </source>
</evidence>
<dbReference type="Pfam" id="PF13637">
    <property type="entry name" value="Ank_4"/>
    <property type="match status" value="1"/>
</dbReference>
<dbReference type="Pfam" id="PF24883">
    <property type="entry name" value="NPHP3_N"/>
    <property type="match status" value="1"/>
</dbReference>
<organism evidence="6 7">
    <name type="scientific">Penicillium daleae</name>
    <dbReference type="NCBI Taxonomy" id="63821"/>
    <lineage>
        <taxon>Eukaryota</taxon>
        <taxon>Fungi</taxon>
        <taxon>Dikarya</taxon>
        <taxon>Ascomycota</taxon>
        <taxon>Pezizomycotina</taxon>
        <taxon>Eurotiomycetes</taxon>
        <taxon>Eurotiomycetidae</taxon>
        <taxon>Eurotiales</taxon>
        <taxon>Aspergillaceae</taxon>
        <taxon>Penicillium</taxon>
    </lineage>
</organism>
<dbReference type="SUPFAM" id="SSF52540">
    <property type="entry name" value="P-loop containing nucleoside triphosphate hydrolases"/>
    <property type="match status" value="1"/>
</dbReference>
<proteinExistence type="predicted"/>
<reference evidence="6" key="1">
    <citation type="submission" date="2022-12" db="EMBL/GenBank/DDBJ databases">
        <authorList>
            <person name="Petersen C."/>
        </authorList>
    </citation>
    <scope>NUCLEOTIDE SEQUENCE</scope>
    <source>
        <strain evidence="6">IBT 16125</strain>
    </source>
</reference>
<dbReference type="InterPro" id="IPR056884">
    <property type="entry name" value="NPHP3-like_N"/>
</dbReference>
<dbReference type="Pfam" id="PF22939">
    <property type="entry name" value="WHD_GPIID"/>
    <property type="match status" value="1"/>
</dbReference>
<dbReference type="InterPro" id="IPR036770">
    <property type="entry name" value="Ankyrin_rpt-contain_sf"/>
</dbReference>
<dbReference type="RefSeq" id="XP_056762352.1">
    <property type="nucleotide sequence ID" value="XM_056913503.1"/>
</dbReference>
<dbReference type="Proteomes" id="UP001213681">
    <property type="component" value="Unassembled WGS sequence"/>
</dbReference>
<dbReference type="PRINTS" id="PR01415">
    <property type="entry name" value="ANKYRIN"/>
</dbReference>
<evidence type="ECO:0000259" key="4">
    <source>
        <dbReference type="Pfam" id="PF22939"/>
    </source>
</evidence>
<evidence type="ECO:0000313" key="6">
    <source>
        <dbReference type="EMBL" id="KAJ5439123.1"/>
    </source>
</evidence>
<name>A0AAD6FYQ5_9EURO</name>
<feature type="repeat" description="ANK" evidence="2">
    <location>
        <begin position="738"/>
        <end position="770"/>
    </location>
</feature>
<dbReference type="GeneID" id="81603746"/>
<dbReference type="SMART" id="SM00248">
    <property type="entry name" value="ANK"/>
    <property type="match status" value="13"/>
</dbReference>
<gene>
    <name evidence="6" type="ORF">N7458_010121</name>
</gene>
<evidence type="ECO:0000259" key="5">
    <source>
        <dbReference type="Pfam" id="PF24883"/>
    </source>
</evidence>
<dbReference type="AlphaFoldDB" id="A0AAD6FYQ5"/>
<feature type="repeat" description="ANK" evidence="2">
    <location>
        <begin position="705"/>
        <end position="737"/>
    </location>
</feature>
<accession>A0AAD6FYQ5</accession>
<dbReference type="PANTHER" id="PTHR24118:SF99">
    <property type="entry name" value="POTE ANKYRIN DOMAIN FAMILY MEMBER 3C-RELATED"/>
    <property type="match status" value="1"/>
</dbReference>
<dbReference type="PANTHER" id="PTHR24118">
    <property type="entry name" value="POTE ANKYRIN DOMAIN"/>
    <property type="match status" value="1"/>
</dbReference>
<feature type="repeat" description="ANK" evidence="2">
    <location>
        <begin position="604"/>
        <end position="636"/>
    </location>
</feature>
<feature type="domain" description="GPI inositol-deacylase winged helix" evidence="4">
    <location>
        <begin position="379"/>
        <end position="461"/>
    </location>
</feature>
<evidence type="ECO:0000256" key="3">
    <source>
        <dbReference type="SAM" id="MobiDB-lite"/>
    </source>
</evidence>
<feature type="region of interest" description="Disordered" evidence="3">
    <location>
        <begin position="1017"/>
        <end position="1042"/>
    </location>
</feature>
<keyword evidence="2" id="KW-0040">ANK repeat</keyword>
<feature type="repeat" description="ANK" evidence="2">
    <location>
        <begin position="986"/>
        <end position="1018"/>
    </location>
</feature>
<feature type="compositionally biased region" description="Polar residues" evidence="3">
    <location>
        <begin position="1093"/>
        <end position="1112"/>
    </location>
</feature>
<evidence type="ECO:0000256" key="2">
    <source>
        <dbReference type="PROSITE-ProRule" id="PRU00023"/>
    </source>
</evidence>
<dbReference type="InterPro" id="IPR002110">
    <property type="entry name" value="Ankyrin_rpt"/>
</dbReference>
<reference evidence="6" key="2">
    <citation type="journal article" date="2023" name="IMA Fungus">
        <title>Comparative genomic study of the Penicillium genus elucidates a diverse pangenome and 15 lateral gene transfer events.</title>
        <authorList>
            <person name="Petersen C."/>
            <person name="Sorensen T."/>
            <person name="Nielsen M.R."/>
            <person name="Sondergaard T.E."/>
            <person name="Sorensen J.L."/>
            <person name="Fitzpatrick D.A."/>
            <person name="Frisvad J.C."/>
            <person name="Nielsen K.L."/>
        </authorList>
    </citation>
    <scope>NUCLEOTIDE SEQUENCE</scope>
    <source>
        <strain evidence="6">IBT 16125</strain>
    </source>
</reference>
<evidence type="ECO:0000313" key="7">
    <source>
        <dbReference type="Proteomes" id="UP001213681"/>
    </source>
</evidence>
<dbReference type="SUPFAM" id="SSF48403">
    <property type="entry name" value="Ankyrin repeat"/>
    <property type="match status" value="2"/>
</dbReference>
<dbReference type="EMBL" id="JAPVEA010000008">
    <property type="protein sequence ID" value="KAJ5439123.1"/>
    <property type="molecule type" value="Genomic_DNA"/>
</dbReference>
<feature type="repeat" description="ANK" evidence="2">
    <location>
        <begin position="771"/>
        <end position="803"/>
    </location>
</feature>
<keyword evidence="1" id="KW-0677">Repeat</keyword>
<feature type="repeat" description="ANK" evidence="2">
    <location>
        <begin position="838"/>
        <end position="870"/>
    </location>
</feature>
<feature type="repeat" description="ANK" evidence="2">
    <location>
        <begin position="804"/>
        <end position="837"/>
    </location>
</feature>
<protein>
    <recommendedName>
        <fullName evidence="8">NACHT domain-containing protein</fullName>
    </recommendedName>
</protein>
<dbReference type="Gene3D" id="1.25.40.20">
    <property type="entry name" value="Ankyrin repeat-containing domain"/>
    <property type="match status" value="3"/>
</dbReference>
<dbReference type="Pfam" id="PF12796">
    <property type="entry name" value="Ank_2"/>
    <property type="match status" value="3"/>
</dbReference>
<feature type="region of interest" description="Disordered" evidence="3">
    <location>
        <begin position="1080"/>
        <end position="1112"/>
    </location>
</feature>
<dbReference type="Gene3D" id="3.40.50.300">
    <property type="entry name" value="P-loop containing nucleotide triphosphate hydrolases"/>
    <property type="match status" value="1"/>
</dbReference>
<keyword evidence="7" id="KW-1185">Reference proteome</keyword>
<comment type="caution">
    <text evidence="6">The sequence shown here is derived from an EMBL/GenBank/DDBJ whole genome shotgun (WGS) entry which is preliminary data.</text>
</comment>
<evidence type="ECO:0000256" key="1">
    <source>
        <dbReference type="ARBA" id="ARBA00022737"/>
    </source>
</evidence>
<dbReference type="PROSITE" id="PS50297">
    <property type="entry name" value="ANK_REP_REGION"/>
    <property type="match status" value="8"/>
</dbReference>
<feature type="repeat" description="ANK" evidence="2">
    <location>
        <begin position="951"/>
        <end position="985"/>
    </location>
</feature>
<dbReference type="PROSITE" id="PS50088">
    <property type="entry name" value="ANK_REPEAT"/>
    <property type="match status" value="9"/>
</dbReference>
<sequence length="1112" mass="122559">MATSRAVRGRLTTVSHSIRVVLRCLGGSRDSQDISNRALLLLCELQDLLCRLQDQLTWAEEKWIVDPSRLLNLDEALNPLESTIEAMDVYLQPGGVSARLFRKRLLENTFIPRLEQFKIMMILAMQPGSSEKNHVEEKLRVKFRQYQELDSAGAGKTFLASTIVENLQKTFTSAEVAIVFIFGQDEMEEGSTLGFLDKILAQLVYRKRTPSQATVSLYKSESFQNGRASAKAFQDAIRAEVNRFSRVFFVIDGVETPSEKERILNRLQKLPDHAQLLVMMREAKYDSKDEHLSVLAIRDDLEAYIGNCINESEGLKSLLKEYPSELRTAVVQQAVKKCHGLFLLARLHMDLLSRCTDGNLLQRALFHLPESINDAYGESMTRIVSQNLYASRCLFWTLYACRPLTVSELNFAASFEMLVSTPPKDPLHSERSMLHETAGLLSIDAISGTVHLVHRTAKEYLGGPAARVFFPTAKKHIAETCLTVITSDEVVDECYMTKGLCPRESRNCLLDYAITYWGDHAREVNGDEQTTQVLIRAFLNKLCWRRPPLESSYATAADIPKRLGLGSYFLDWSALHVLAYFGILGKANRLIEQGANINESENELGITALHCAVHRGHEEMVDLLIEHNANLNATSKDGSTALHIAAEQGHRKLIKTLLNRRINLRTANLQGSTALQSAVGTASDEATVPLLIKSRFDMDVQNTVTGNTALHLAVELKRPRILLFLIEKGANLNILNRQGLTPLQLACKIDNCEAVSLLLERGAKPETRSSSGNTALHISAGEGHWIAFDLLITGGADVNAWNNDGDSLLHEQARKGSTMSIIAHLLDNGANIEACNSQGYTPLQCAALSGNKPMFLYLIDEGANAQVHTAKGETLLHITPPLNQNYLDILAILLDLSLSPNAVTCSGLTPIHNVIINHLDVIDLPLDKVIHYISLLLSRGANINAQLLSYKSETALHLAITAKTPQEPLVLFLVKNGAALDVKTIDGRTPLHLAVECGRHSILALLLNAGADPKIKGPSEFSSNRKPVPYNETLSDSTEQSKTKTLRAYEAGIMHHSPNTELDSIITDIEELEIGSDTDGIGGSTLIGEDGSTWGSRASTTSMNIPSILSSS</sequence>
<feature type="repeat" description="ANK" evidence="2">
    <location>
        <begin position="637"/>
        <end position="669"/>
    </location>
</feature>
<feature type="domain" description="Nephrocystin 3-like N-terminal" evidence="5">
    <location>
        <begin position="152"/>
        <end position="274"/>
    </location>
</feature>
<dbReference type="InterPro" id="IPR054471">
    <property type="entry name" value="GPIID_WHD"/>
</dbReference>
<dbReference type="InterPro" id="IPR027417">
    <property type="entry name" value="P-loop_NTPase"/>
</dbReference>